<evidence type="ECO:0000313" key="3">
    <source>
        <dbReference type="EMBL" id="KAG7363374.1"/>
    </source>
</evidence>
<dbReference type="AlphaFoldDB" id="A0A9K3Q092"/>
<protein>
    <submittedName>
        <fullName evidence="3">Uncharacterized protein</fullName>
    </submittedName>
</protein>
<proteinExistence type="predicted"/>
<evidence type="ECO:0000256" key="2">
    <source>
        <dbReference type="SAM" id="MobiDB-lite"/>
    </source>
</evidence>
<feature type="coiled-coil region" evidence="1">
    <location>
        <begin position="485"/>
        <end position="582"/>
    </location>
</feature>
<feature type="compositionally biased region" description="Polar residues" evidence="2">
    <location>
        <begin position="405"/>
        <end position="421"/>
    </location>
</feature>
<organism evidence="3 4">
    <name type="scientific">Nitzschia inconspicua</name>
    <dbReference type="NCBI Taxonomy" id="303405"/>
    <lineage>
        <taxon>Eukaryota</taxon>
        <taxon>Sar</taxon>
        <taxon>Stramenopiles</taxon>
        <taxon>Ochrophyta</taxon>
        <taxon>Bacillariophyta</taxon>
        <taxon>Bacillariophyceae</taxon>
        <taxon>Bacillariophycidae</taxon>
        <taxon>Bacillariales</taxon>
        <taxon>Bacillariaceae</taxon>
        <taxon>Nitzschia</taxon>
    </lineage>
</organism>
<feature type="compositionally biased region" description="Low complexity" evidence="2">
    <location>
        <begin position="440"/>
        <end position="462"/>
    </location>
</feature>
<keyword evidence="4" id="KW-1185">Reference proteome</keyword>
<name>A0A9K3Q092_9STRA</name>
<dbReference type="Proteomes" id="UP000693970">
    <property type="component" value="Unassembled WGS sequence"/>
</dbReference>
<dbReference type="EMBL" id="JAGRRH010000010">
    <property type="protein sequence ID" value="KAG7363374.1"/>
    <property type="molecule type" value="Genomic_DNA"/>
</dbReference>
<feature type="region of interest" description="Disordered" evidence="2">
    <location>
        <begin position="654"/>
        <end position="674"/>
    </location>
</feature>
<sequence length="674" mass="73748">MTDPSLPPPSMSYNGPMKQVETALLSSLTDLFVRNEVDACMQSMLLSVESAHYLEQQLELKNAKQQLEITQAEHRATVLEAHAERLERYNRRLGLADDLVVELVKLNREMQQLLEWKEEHEYKVRNYDAVLAKLAQTEEELNAANRVSYGGEPKPRRETPTQKSPLPSKATDVTSRSNRDLKASSSTTPTMAQMSVAGDAAPEKTPETIVELLSEEIREEVDQKAESGLAVAFEQEGKQQEEMAPSEQIETEGESAGETLKAAIAAEAGHSMSEEEPPASQMDESDEKKPPAVELIADEPIASQQPEQNSEVTANLLTLEVEPLMEIFGFLDPMGILNTAQINMTMYTKVDNIFGISEDGQSPPLPTQAAAPTNTPAKQTAVQAKDPPPSTASTPSSTKSPPLVPQTTKAAPSQGSFNSATGGPLGKGLLSMLQPAKPATPSGPVGSSSRSGGGSSSTSGVSQPLNAKVAQSMASKLSDAELAAIISMTDKLSKLEKEVHLLRNEKELMVAKLEGTENVKQYLINKVKEVEMKLQRSKEDEVKVTQQIASDQEVIAFLDGRVQELEQQTVDLTKENSVIQAELDTLRVSTSKKITMLSDMLKYEREKLREDESEWKATKKLLVKEVKSCRAQIFTLQAERDGLKGQNEMLNRAINLKSNGNSNRSPGRGRRKNT</sequence>
<feature type="coiled-coil region" evidence="1">
    <location>
        <begin position="53"/>
        <end position="80"/>
    </location>
</feature>
<feature type="compositionally biased region" description="Low complexity" evidence="2">
    <location>
        <begin position="391"/>
        <end position="401"/>
    </location>
</feature>
<dbReference type="OrthoDB" id="76516at2759"/>
<comment type="caution">
    <text evidence="3">The sequence shown here is derived from an EMBL/GenBank/DDBJ whole genome shotgun (WGS) entry which is preliminary data.</text>
</comment>
<feature type="region of interest" description="Disordered" evidence="2">
    <location>
        <begin position="143"/>
        <end position="205"/>
    </location>
</feature>
<evidence type="ECO:0000313" key="4">
    <source>
        <dbReference type="Proteomes" id="UP000693970"/>
    </source>
</evidence>
<reference evidence="3" key="2">
    <citation type="submission" date="2021-04" db="EMBL/GenBank/DDBJ databases">
        <authorList>
            <person name="Podell S."/>
        </authorList>
    </citation>
    <scope>NUCLEOTIDE SEQUENCE</scope>
    <source>
        <strain evidence="3">Hildebrandi</strain>
    </source>
</reference>
<reference evidence="3" key="1">
    <citation type="journal article" date="2021" name="Sci. Rep.">
        <title>Diploid genomic architecture of Nitzschia inconspicua, an elite biomass production diatom.</title>
        <authorList>
            <person name="Oliver A."/>
            <person name="Podell S."/>
            <person name="Pinowska A."/>
            <person name="Traller J.C."/>
            <person name="Smith S.R."/>
            <person name="McClure R."/>
            <person name="Beliaev A."/>
            <person name="Bohutskyi P."/>
            <person name="Hill E.A."/>
            <person name="Rabines A."/>
            <person name="Zheng H."/>
            <person name="Allen L.Z."/>
            <person name="Kuo A."/>
            <person name="Grigoriev I.V."/>
            <person name="Allen A.E."/>
            <person name="Hazlebeck D."/>
            <person name="Allen E.E."/>
        </authorList>
    </citation>
    <scope>NUCLEOTIDE SEQUENCE</scope>
    <source>
        <strain evidence="3">Hildebrandi</strain>
    </source>
</reference>
<gene>
    <name evidence="3" type="ORF">IV203_026734</name>
</gene>
<evidence type="ECO:0000256" key="1">
    <source>
        <dbReference type="SAM" id="Coils"/>
    </source>
</evidence>
<feature type="compositionally biased region" description="Polar residues" evidence="2">
    <location>
        <begin position="161"/>
        <end position="176"/>
    </location>
</feature>
<accession>A0A9K3Q092</accession>
<keyword evidence="1" id="KW-0175">Coiled coil</keyword>
<feature type="compositionally biased region" description="Polar residues" evidence="2">
    <location>
        <begin position="183"/>
        <end position="193"/>
    </location>
</feature>
<feature type="region of interest" description="Disordered" evidence="2">
    <location>
        <begin position="268"/>
        <end position="291"/>
    </location>
</feature>
<feature type="region of interest" description="Disordered" evidence="2">
    <location>
        <begin position="358"/>
        <end position="466"/>
    </location>
</feature>
<feature type="compositionally biased region" description="Low complexity" evidence="2">
    <location>
        <begin position="367"/>
        <end position="381"/>
    </location>
</feature>